<dbReference type="Gene3D" id="3.60.15.10">
    <property type="entry name" value="Ribonuclease Z/Hydroxyacylglutathione hydrolase-like"/>
    <property type="match status" value="1"/>
</dbReference>
<evidence type="ECO:0000256" key="3">
    <source>
        <dbReference type="ARBA" id="ARBA00022801"/>
    </source>
</evidence>
<name>A0AAW6U7M9_9MOLU</name>
<organism evidence="6 7">
    <name type="scientific">Peloplasma aerotolerans</name>
    <dbReference type="NCBI Taxonomy" id="3044389"/>
    <lineage>
        <taxon>Bacteria</taxon>
        <taxon>Bacillati</taxon>
        <taxon>Mycoplasmatota</taxon>
        <taxon>Mollicutes</taxon>
        <taxon>Acholeplasmatales</taxon>
        <taxon>Acholeplasmataceae</taxon>
        <taxon>Peloplasma</taxon>
    </lineage>
</organism>
<sequence>MKIEKITLGNLRSNCYILSENKNALIVDPGYESQDVINYVNSNDLNVEAIYITHCHFDHIGGVKQLKELYNPKVYAPRKDSMWIDNPSYNQLGYITPVDQWVNEGDEIQFSSKTFIVYETPGHSPGSTVLYNDRVLFSGDTLFFQSIGRTDIPLSDSKIIYQSVKKIYDLFDDDVIVYPGHGKPTSIFHEKNNNPFVRK</sequence>
<dbReference type="PANTHER" id="PTHR46233:SF3">
    <property type="entry name" value="HYDROXYACYLGLUTATHIONE HYDROLASE GLOC"/>
    <property type="match status" value="1"/>
</dbReference>
<dbReference type="AlphaFoldDB" id="A0AAW6U7M9"/>
<comment type="caution">
    <text evidence="6">The sequence shown here is derived from an EMBL/GenBank/DDBJ whole genome shotgun (WGS) entry which is preliminary data.</text>
</comment>
<dbReference type="Proteomes" id="UP001431532">
    <property type="component" value="Unassembled WGS sequence"/>
</dbReference>
<keyword evidence="3" id="KW-0378">Hydrolase</keyword>
<dbReference type="GO" id="GO:0046872">
    <property type="term" value="F:metal ion binding"/>
    <property type="evidence" value="ECO:0007669"/>
    <property type="project" value="UniProtKB-KW"/>
</dbReference>
<dbReference type="InterPro" id="IPR051453">
    <property type="entry name" value="MBL_Glyoxalase_II"/>
</dbReference>
<keyword evidence="4" id="KW-0862">Zinc</keyword>
<dbReference type="SMART" id="SM00849">
    <property type="entry name" value="Lactamase_B"/>
    <property type="match status" value="1"/>
</dbReference>
<dbReference type="SUPFAM" id="SSF56281">
    <property type="entry name" value="Metallo-hydrolase/oxidoreductase"/>
    <property type="match status" value="1"/>
</dbReference>
<protein>
    <submittedName>
        <fullName evidence="6">MBL fold metallo-hydrolase</fullName>
    </submittedName>
</protein>
<accession>A0AAW6U7M9</accession>
<dbReference type="RefSeq" id="WP_282839041.1">
    <property type="nucleotide sequence ID" value="NZ_JASCXW010000007.1"/>
</dbReference>
<dbReference type="Pfam" id="PF00753">
    <property type="entry name" value="Lactamase_B"/>
    <property type="match status" value="1"/>
</dbReference>
<proteinExistence type="predicted"/>
<evidence type="ECO:0000256" key="4">
    <source>
        <dbReference type="ARBA" id="ARBA00022833"/>
    </source>
</evidence>
<keyword evidence="7" id="KW-1185">Reference proteome</keyword>
<feature type="domain" description="Metallo-beta-lactamase" evidence="5">
    <location>
        <begin position="12"/>
        <end position="181"/>
    </location>
</feature>
<gene>
    <name evidence="6" type="ORF">QJ521_03510</name>
</gene>
<dbReference type="InterPro" id="IPR036866">
    <property type="entry name" value="RibonucZ/Hydroxyglut_hydro"/>
</dbReference>
<evidence type="ECO:0000259" key="5">
    <source>
        <dbReference type="SMART" id="SM00849"/>
    </source>
</evidence>
<dbReference type="PANTHER" id="PTHR46233">
    <property type="entry name" value="HYDROXYACYLGLUTATHIONE HYDROLASE GLOC"/>
    <property type="match status" value="1"/>
</dbReference>
<evidence type="ECO:0000313" key="7">
    <source>
        <dbReference type="Proteomes" id="UP001431532"/>
    </source>
</evidence>
<comment type="cofactor">
    <cofactor evidence="1">
        <name>Zn(2+)</name>
        <dbReference type="ChEBI" id="CHEBI:29105"/>
    </cofactor>
</comment>
<evidence type="ECO:0000256" key="1">
    <source>
        <dbReference type="ARBA" id="ARBA00001947"/>
    </source>
</evidence>
<keyword evidence="2" id="KW-0479">Metal-binding</keyword>
<evidence type="ECO:0000256" key="2">
    <source>
        <dbReference type="ARBA" id="ARBA00022723"/>
    </source>
</evidence>
<dbReference type="GO" id="GO:0016787">
    <property type="term" value="F:hydrolase activity"/>
    <property type="evidence" value="ECO:0007669"/>
    <property type="project" value="UniProtKB-KW"/>
</dbReference>
<reference evidence="6" key="1">
    <citation type="submission" date="2023-05" db="EMBL/GenBank/DDBJ databases">
        <title>Mariniplasma microaerophilum sp. nov., a novel anaerobic mollicute isolated from terrestrial mud volcano, Taman Peninsula, Russia.</title>
        <authorList>
            <person name="Khomyakova M.A."/>
            <person name="Merkel A.Y."/>
            <person name="Slobodkin A.I."/>
        </authorList>
    </citation>
    <scope>NUCLEOTIDE SEQUENCE</scope>
    <source>
        <strain evidence="6">M4Ah</strain>
    </source>
</reference>
<dbReference type="EMBL" id="JASCXW010000007">
    <property type="protein sequence ID" value="MDI6452624.1"/>
    <property type="molecule type" value="Genomic_DNA"/>
</dbReference>
<dbReference type="CDD" id="cd06262">
    <property type="entry name" value="metallo-hydrolase-like_MBL-fold"/>
    <property type="match status" value="1"/>
</dbReference>
<evidence type="ECO:0000313" key="6">
    <source>
        <dbReference type="EMBL" id="MDI6452624.1"/>
    </source>
</evidence>
<dbReference type="InterPro" id="IPR001279">
    <property type="entry name" value="Metallo-B-lactamas"/>
</dbReference>